<organism evidence="4 5">
    <name type="scientific">Cytobacillus oceanisediminis</name>
    <dbReference type="NCBI Taxonomy" id="665099"/>
    <lineage>
        <taxon>Bacteria</taxon>
        <taxon>Bacillati</taxon>
        <taxon>Bacillota</taxon>
        <taxon>Bacilli</taxon>
        <taxon>Bacillales</taxon>
        <taxon>Bacillaceae</taxon>
        <taxon>Cytobacillus</taxon>
    </lineage>
</organism>
<sequence length="855" mass="90231">MAKKKAIKLAAASAVAASAFVAAAPAQTDAASNVAVEVSKAVTQMKKAYHTYSDVTAQGKFAPIADVYKEYNAAKKAYANAKALVNKAGGADKDKHLAALEDTYAEYIAKRVITYIDAYNYATTLQDKQIALEEALKNKDWDAAEKQYHAISYELKTRTVILDRVYGKSTRELLRGSFKADAQAARDSIQNEVSVKIYFDKAEGLLNDGKLEEAKAAMDHVADYVAKLDKDTDFGAALLAKVAAAKEKYEELSVPAVKSVSAINAKTIEVKFNKEVSQAEAQNVNNYTFVGVTGFGNPVLKEDGKTVVLTSSTAIANDTTFVVTVSEIATKADANVKTAKYTKTLTFSDTVRPAFSNVTYPKPGVAELNFSEELSTEGNVVVYDGLVESTTVTKSLDGSKITLGALELNKEYKVVITGAKDQSGNLIAAPVQVTVKSSVSDTVKPVVSSITSQGIDTVKVQFSEAIQATSGVYASIEVNGVATTGTTQAFDAKTNILTVSGITGISNGEVKSITVKDFKDLANLNGETVTKVIAFSTAAPALQSTQVVKEGTKTFAVLTFDKAVPTIASTVNASYVTSENVYKNTTLPASVDVDKKQVKLEVTGKDAGAYTVSFAAGEISDGKTSNDKALEVKFNVGTSVDSSIPEVSNVFLPGDALPSGATVEAGAVYVKYDKSMSASALNADNYTVDGSSVFSNPIFVGDKTLVKLTIKDSAITVSGSRNFAISNAVKGENNVAIKSYAVVKSFDENVKPVLTSASLVDDMTIELVFSELLGTTGFTTADNDFLVTVGGTKNVVTAVTDGTVGDNKVRVTITDKITAEQLVNSTIAVKTLETADITDKVGNKLTANTVVNVAK</sequence>
<dbReference type="Pfam" id="PF18058">
    <property type="entry name" value="SbsC_C"/>
    <property type="match status" value="1"/>
</dbReference>
<dbReference type="Gene3D" id="2.60.40.1220">
    <property type="match status" value="2"/>
</dbReference>
<evidence type="ECO:0000313" key="4">
    <source>
        <dbReference type="EMBL" id="OHX49948.1"/>
    </source>
</evidence>
<dbReference type="EMBL" id="MBRJ01000008">
    <property type="protein sequence ID" value="OHX49948.1"/>
    <property type="molecule type" value="Genomic_DNA"/>
</dbReference>
<dbReference type="Gene3D" id="1.20.58.790">
    <property type="match status" value="1"/>
</dbReference>
<proteinExistence type="predicted"/>
<dbReference type="Proteomes" id="UP000180194">
    <property type="component" value="Unassembled WGS sequence"/>
</dbReference>
<feature type="domain" description="SbsC C-terminal" evidence="3">
    <location>
        <begin position="56"/>
        <end position="183"/>
    </location>
</feature>
<name>A0ABX3CWS1_9BACI</name>
<feature type="chain" id="PRO_5045107420" description="SbsC C-terminal domain-containing protein" evidence="2">
    <location>
        <begin position="24"/>
        <end position="855"/>
    </location>
</feature>
<keyword evidence="1 2" id="KW-0732">Signal</keyword>
<keyword evidence="5" id="KW-1185">Reference proteome</keyword>
<accession>A0ABX3CWS1</accession>
<gene>
    <name evidence="4" type="ORF">BBV17_10665</name>
</gene>
<dbReference type="RefSeq" id="WP_071156276.1">
    <property type="nucleotide sequence ID" value="NZ_MBRJ01000008.1"/>
</dbReference>
<dbReference type="InterPro" id="IPR041378">
    <property type="entry name" value="S-layer_SbsC_C"/>
</dbReference>
<evidence type="ECO:0000256" key="1">
    <source>
        <dbReference type="ARBA" id="ARBA00022729"/>
    </source>
</evidence>
<evidence type="ECO:0000259" key="3">
    <source>
        <dbReference type="Pfam" id="PF18058"/>
    </source>
</evidence>
<reference evidence="4 5" key="1">
    <citation type="submission" date="2016-07" db="EMBL/GenBank/DDBJ databases">
        <title>Bacillus oceanisediminis whole genome.</title>
        <authorList>
            <person name="Pal Y."/>
            <person name="Verma A."/>
            <person name="Mual P."/>
            <person name="Srinivasan K."/>
        </authorList>
    </citation>
    <scope>NUCLEOTIDE SEQUENCE [LARGE SCALE GENOMIC DNA]</scope>
    <source>
        <strain evidence="4 5">Bhandara28</strain>
    </source>
</reference>
<dbReference type="Gene3D" id="1.20.58.780">
    <property type="match status" value="1"/>
</dbReference>
<comment type="caution">
    <text evidence="4">The sequence shown here is derived from an EMBL/GenBank/DDBJ whole genome shotgun (WGS) entry which is preliminary data.</text>
</comment>
<protein>
    <recommendedName>
        <fullName evidence="3">SbsC C-terminal domain-containing protein</fullName>
    </recommendedName>
</protein>
<evidence type="ECO:0000313" key="5">
    <source>
        <dbReference type="Proteomes" id="UP000180194"/>
    </source>
</evidence>
<evidence type="ECO:0000256" key="2">
    <source>
        <dbReference type="SAM" id="SignalP"/>
    </source>
</evidence>
<feature type="signal peptide" evidence="2">
    <location>
        <begin position="1"/>
        <end position="23"/>
    </location>
</feature>
<dbReference type="InterPro" id="IPR014755">
    <property type="entry name" value="Cu-Rt/internalin_Ig-like"/>
</dbReference>